<reference evidence="10 11" key="1">
    <citation type="submission" date="2014-04" db="EMBL/GenBank/DDBJ databases">
        <authorList>
            <consortium name="DOE Joint Genome Institute"/>
            <person name="Kuo A."/>
            <person name="Zuccaro A."/>
            <person name="Kohler A."/>
            <person name="Nagy L.G."/>
            <person name="Floudas D."/>
            <person name="Copeland A."/>
            <person name="Barry K.W."/>
            <person name="Cichocki N."/>
            <person name="Veneault-Fourrey C."/>
            <person name="LaButti K."/>
            <person name="Lindquist E.A."/>
            <person name="Lipzen A."/>
            <person name="Lundell T."/>
            <person name="Morin E."/>
            <person name="Murat C."/>
            <person name="Sun H."/>
            <person name="Tunlid A."/>
            <person name="Henrissat B."/>
            <person name="Grigoriev I.V."/>
            <person name="Hibbett D.S."/>
            <person name="Martin F."/>
            <person name="Nordberg H.P."/>
            <person name="Cantor M.N."/>
            <person name="Hua S.X."/>
        </authorList>
    </citation>
    <scope>NUCLEOTIDE SEQUENCE [LARGE SCALE GENOMIC DNA]</scope>
    <source>
        <strain evidence="10 11">MAFF 305830</strain>
    </source>
</reference>
<comment type="subcellular location">
    <subcellularLocation>
        <location evidence="1">Cell membrane</location>
        <topology evidence="1">Multi-pass membrane protein</topology>
    </subcellularLocation>
</comment>
<keyword evidence="2" id="KW-0813">Transport</keyword>
<keyword evidence="5 9" id="KW-1133">Transmembrane helix</keyword>
<feature type="region of interest" description="Disordered" evidence="8">
    <location>
        <begin position="221"/>
        <end position="278"/>
    </location>
</feature>
<keyword evidence="3" id="KW-1003">Cell membrane</keyword>
<evidence type="ECO:0000256" key="3">
    <source>
        <dbReference type="ARBA" id="ARBA00022475"/>
    </source>
</evidence>
<dbReference type="EMBL" id="KN824344">
    <property type="protein sequence ID" value="KIM22988.1"/>
    <property type="molecule type" value="Genomic_DNA"/>
</dbReference>
<evidence type="ECO:0000256" key="8">
    <source>
        <dbReference type="SAM" id="MobiDB-lite"/>
    </source>
</evidence>
<reference evidence="11" key="2">
    <citation type="submission" date="2015-01" db="EMBL/GenBank/DDBJ databases">
        <title>Evolutionary Origins and Diversification of the Mycorrhizal Mutualists.</title>
        <authorList>
            <consortium name="DOE Joint Genome Institute"/>
            <consortium name="Mycorrhizal Genomics Consortium"/>
            <person name="Kohler A."/>
            <person name="Kuo A."/>
            <person name="Nagy L.G."/>
            <person name="Floudas D."/>
            <person name="Copeland A."/>
            <person name="Barry K.W."/>
            <person name="Cichocki N."/>
            <person name="Veneault-Fourrey C."/>
            <person name="LaButti K."/>
            <person name="Lindquist E.A."/>
            <person name="Lipzen A."/>
            <person name="Lundell T."/>
            <person name="Morin E."/>
            <person name="Murat C."/>
            <person name="Riley R."/>
            <person name="Ohm R."/>
            <person name="Sun H."/>
            <person name="Tunlid A."/>
            <person name="Henrissat B."/>
            <person name="Grigoriev I.V."/>
            <person name="Hibbett D.S."/>
            <person name="Martin F."/>
        </authorList>
    </citation>
    <scope>NUCLEOTIDE SEQUENCE [LARGE SCALE GENOMIC DNA]</scope>
    <source>
        <strain evidence="11">MAFF 305830</strain>
    </source>
</reference>
<keyword evidence="6" id="KW-0406">Ion transport</keyword>
<evidence type="ECO:0000256" key="4">
    <source>
        <dbReference type="ARBA" id="ARBA00022692"/>
    </source>
</evidence>
<accession>A0A0C2W977</accession>
<protein>
    <submittedName>
        <fullName evidence="10">Uncharacterized protein</fullName>
    </submittedName>
</protein>
<feature type="compositionally biased region" description="Polar residues" evidence="8">
    <location>
        <begin position="252"/>
        <end position="276"/>
    </location>
</feature>
<evidence type="ECO:0000256" key="6">
    <source>
        <dbReference type="ARBA" id="ARBA00023065"/>
    </source>
</evidence>
<dbReference type="OrthoDB" id="1368at2759"/>
<sequence length="586" mass="64493">MSYPHASPSTPRRPVFPDIEPQGKHTHTHAHSQAIYNADPTKDEPGFFRGLGKAMLATAIFRCWHFILFFTIEAIVVTYVHQKGIQTLAIESTLMNVLGTVLGFVISYRSSSAFDRYNEGRKYWSQIVYNIRMFSRVVWFHISDEPTGNMKLGAAKDVEEYRARMLVEKKTVLNLLLGYAVALKHYLRGEDGHHYADLFHLIKFLPAYALPAGITVETLPSKRAKKQQKQAEGNKLKTQPSISSDALPLPATSASLRNRNSSSTQTEKYGSNNHTVVSAPPTQRGDVLYLLPARDPPGYHVFDFWPMSLFVRSMQKRGKTVRGRKALRDRARNGQLSGNVPLEITLYLSSYIASLQQRGADGSSTGQMSTALGQMVDALTGLERILQTPIPFSYAVHLWTVTLVWLVALPFQILKPLGWLTIPGVALAAFVYCGLMKSAEELENPFGYDLNDLSLDHFTHNIIRKELQALTALPMPDPTKWAFSPDNDAVFDPDGQVIYMDCSDEPHPQDHDVASPEEWVKRGEKDIRAALSATVAVSQAHVSSNHASSNHHGVIAAGAIAGADIGATEAAFSAPAATADAGGGSQ</sequence>
<evidence type="ECO:0000256" key="7">
    <source>
        <dbReference type="ARBA" id="ARBA00023136"/>
    </source>
</evidence>
<evidence type="ECO:0000256" key="9">
    <source>
        <dbReference type="SAM" id="Phobius"/>
    </source>
</evidence>
<name>A0A0C2W977_SERVB</name>
<dbReference type="GO" id="GO:0005886">
    <property type="term" value="C:plasma membrane"/>
    <property type="evidence" value="ECO:0007669"/>
    <property type="project" value="UniProtKB-SubCell"/>
</dbReference>
<evidence type="ECO:0000313" key="10">
    <source>
        <dbReference type="EMBL" id="KIM22988.1"/>
    </source>
</evidence>
<evidence type="ECO:0000256" key="5">
    <source>
        <dbReference type="ARBA" id="ARBA00022989"/>
    </source>
</evidence>
<feature type="transmembrane region" description="Helical" evidence="9">
    <location>
        <begin position="87"/>
        <end position="108"/>
    </location>
</feature>
<dbReference type="AlphaFoldDB" id="A0A0C2W977"/>
<dbReference type="PANTHER" id="PTHR33281:SF19">
    <property type="entry name" value="VOLTAGE-DEPENDENT ANION CHANNEL-FORMING PROTEIN YNEE"/>
    <property type="match status" value="1"/>
</dbReference>
<evidence type="ECO:0000313" key="11">
    <source>
        <dbReference type="Proteomes" id="UP000054097"/>
    </source>
</evidence>
<gene>
    <name evidence="10" type="ORF">M408DRAFT_267640</name>
</gene>
<feature type="transmembrane region" description="Helical" evidence="9">
    <location>
        <begin position="59"/>
        <end position="81"/>
    </location>
</feature>
<dbReference type="GO" id="GO:0005254">
    <property type="term" value="F:chloride channel activity"/>
    <property type="evidence" value="ECO:0007669"/>
    <property type="project" value="InterPro"/>
</dbReference>
<keyword evidence="4 9" id="KW-0812">Transmembrane</keyword>
<dbReference type="Pfam" id="PF25539">
    <property type="entry name" value="Bestrophin_2"/>
    <property type="match status" value="2"/>
</dbReference>
<dbReference type="PANTHER" id="PTHR33281">
    <property type="entry name" value="UPF0187 PROTEIN YNEE"/>
    <property type="match status" value="1"/>
</dbReference>
<evidence type="ECO:0000256" key="2">
    <source>
        <dbReference type="ARBA" id="ARBA00022448"/>
    </source>
</evidence>
<evidence type="ECO:0000256" key="1">
    <source>
        <dbReference type="ARBA" id="ARBA00004651"/>
    </source>
</evidence>
<keyword evidence="11" id="KW-1185">Reference proteome</keyword>
<keyword evidence="7 9" id="KW-0472">Membrane</keyword>
<dbReference type="STRING" id="933852.A0A0C2W977"/>
<dbReference type="Proteomes" id="UP000054097">
    <property type="component" value="Unassembled WGS sequence"/>
</dbReference>
<organism evidence="10 11">
    <name type="scientific">Serendipita vermifera MAFF 305830</name>
    <dbReference type="NCBI Taxonomy" id="933852"/>
    <lineage>
        <taxon>Eukaryota</taxon>
        <taxon>Fungi</taxon>
        <taxon>Dikarya</taxon>
        <taxon>Basidiomycota</taxon>
        <taxon>Agaricomycotina</taxon>
        <taxon>Agaricomycetes</taxon>
        <taxon>Sebacinales</taxon>
        <taxon>Serendipitaceae</taxon>
        <taxon>Serendipita</taxon>
    </lineage>
</organism>
<dbReference type="HOGENOM" id="CLU_029790_6_1_1"/>
<feature type="region of interest" description="Disordered" evidence="8">
    <location>
        <begin position="1"/>
        <end position="38"/>
    </location>
</feature>
<dbReference type="InterPro" id="IPR044669">
    <property type="entry name" value="YneE/VCCN1/2-like"/>
</dbReference>
<proteinExistence type="predicted"/>